<dbReference type="Proteomes" id="UP000789706">
    <property type="component" value="Unassembled WGS sequence"/>
</dbReference>
<evidence type="ECO:0000313" key="2">
    <source>
        <dbReference type="Proteomes" id="UP000789706"/>
    </source>
</evidence>
<protein>
    <submittedName>
        <fullName evidence="1">2683_t:CDS:1</fullName>
    </submittedName>
</protein>
<accession>A0A9N9DFH7</accession>
<reference evidence="1" key="1">
    <citation type="submission" date="2021-06" db="EMBL/GenBank/DDBJ databases">
        <authorList>
            <person name="Kallberg Y."/>
            <person name="Tangrot J."/>
            <person name="Rosling A."/>
        </authorList>
    </citation>
    <scope>NUCLEOTIDE SEQUENCE</scope>
    <source>
        <strain evidence="1">AZ414A</strain>
    </source>
</reference>
<dbReference type="EMBL" id="CAJVPK010004032">
    <property type="protein sequence ID" value="CAG8633247.1"/>
    <property type="molecule type" value="Genomic_DNA"/>
</dbReference>
<gene>
    <name evidence="1" type="ORF">DEBURN_LOCUS10862</name>
</gene>
<dbReference type="OrthoDB" id="1262810at2759"/>
<name>A0A9N9DFH7_9GLOM</name>
<proteinExistence type="predicted"/>
<evidence type="ECO:0000313" key="1">
    <source>
        <dbReference type="EMBL" id="CAG8633247.1"/>
    </source>
</evidence>
<sequence length="55" mass="6247">MTLGSKFRPYGQNETLISSIRNIIKNSFRMIADDAGAKRFHVIVDDRSHPTKSLI</sequence>
<comment type="caution">
    <text evidence="1">The sequence shown here is derived from an EMBL/GenBank/DDBJ whole genome shotgun (WGS) entry which is preliminary data.</text>
</comment>
<feature type="non-terminal residue" evidence="1">
    <location>
        <position position="1"/>
    </location>
</feature>
<keyword evidence="2" id="KW-1185">Reference proteome</keyword>
<organism evidence="1 2">
    <name type="scientific">Diversispora eburnea</name>
    <dbReference type="NCBI Taxonomy" id="1213867"/>
    <lineage>
        <taxon>Eukaryota</taxon>
        <taxon>Fungi</taxon>
        <taxon>Fungi incertae sedis</taxon>
        <taxon>Mucoromycota</taxon>
        <taxon>Glomeromycotina</taxon>
        <taxon>Glomeromycetes</taxon>
        <taxon>Diversisporales</taxon>
        <taxon>Diversisporaceae</taxon>
        <taxon>Diversispora</taxon>
    </lineage>
</organism>
<dbReference type="AlphaFoldDB" id="A0A9N9DFH7"/>